<feature type="signal peptide" evidence="2">
    <location>
        <begin position="1"/>
        <end position="31"/>
    </location>
</feature>
<comment type="caution">
    <text evidence="3">The sequence shown here is derived from an EMBL/GenBank/DDBJ whole genome shotgun (WGS) entry which is preliminary data.</text>
</comment>
<evidence type="ECO:0008006" key="5">
    <source>
        <dbReference type="Google" id="ProtNLM"/>
    </source>
</evidence>
<proteinExistence type="predicted"/>
<evidence type="ECO:0000313" key="4">
    <source>
        <dbReference type="Proteomes" id="UP000473014"/>
    </source>
</evidence>
<keyword evidence="4" id="KW-1185">Reference proteome</keyword>
<feature type="transmembrane region" description="Helical" evidence="1">
    <location>
        <begin position="47"/>
        <end position="65"/>
    </location>
</feature>
<keyword evidence="1" id="KW-0812">Transmembrane</keyword>
<feature type="transmembrane region" description="Helical" evidence="1">
    <location>
        <begin position="100"/>
        <end position="122"/>
    </location>
</feature>
<keyword evidence="1" id="KW-1133">Transmembrane helix</keyword>
<accession>A0A6G2B688</accession>
<dbReference type="OrthoDB" id="4221640at2"/>
<evidence type="ECO:0000313" key="3">
    <source>
        <dbReference type="EMBL" id="MTE17778.1"/>
    </source>
</evidence>
<organism evidence="3 4">
    <name type="scientific">Streptomyces taklimakanensis</name>
    <dbReference type="NCBI Taxonomy" id="2569853"/>
    <lineage>
        <taxon>Bacteria</taxon>
        <taxon>Bacillati</taxon>
        <taxon>Actinomycetota</taxon>
        <taxon>Actinomycetes</taxon>
        <taxon>Kitasatosporales</taxon>
        <taxon>Streptomycetaceae</taxon>
        <taxon>Streptomyces</taxon>
    </lineage>
</organism>
<name>A0A6G2B688_9ACTN</name>
<dbReference type="Proteomes" id="UP000473014">
    <property type="component" value="Unassembled WGS sequence"/>
</dbReference>
<evidence type="ECO:0000256" key="1">
    <source>
        <dbReference type="SAM" id="Phobius"/>
    </source>
</evidence>
<protein>
    <recommendedName>
        <fullName evidence="5">Integral membrane protein</fullName>
    </recommendedName>
</protein>
<evidence type="ECO:0000256" key="2">
    <source>
        <dbReference type="SAM" id="SignalP"/>
    </source>
</evidence>
<gene>
    <name evidence="3" type="ORF">F0L17_01240</name>
</gene>
<dbReference type="RefSeq" id="WP_155069363.1">
    <property type="nucleotide sequence ID" value="NZ_WIXO01000001.1"/>
</dbReference>
<sequence length="132" mass="14243">MRHARVTKAAVVTAVATAVCHLTMSAGFAWARDRPSEHPDDWSGLYEFGATVLASWILMPLVLWAGMRVLGERRTHLQVYVGALLWGAVSWYHVDDIDRAGGVMPPLVAAVFVVVGALLGAFDPGPECDEAV</sequence>
<reference evidence="3 4" key="1">
    <citation type="submission" date="2019-11" db="EMBL/GenBank/DDBJ databases">
        <authorList>
            <person name="Yuan L."/>
        </authorList>
    </citation>
    <scope>NUCLEOTIDE SEQUENCE [LARGE SCALE GENOMIC DNA]</scope>
    <source>
        <strain evidence="3 4">TRM43335</strain>
    </source>
</reference>
<keyword evidence="1" id="KW-0472">Membrane</keyword>
<feature type="chain" id="PRO_5026182894" description="Integral membrane protein" evidence="2">
    <location>
        <begin position="32"/>
        <end position="132"/>
    </location>
</feature>
<keyword evidence="2" id="KW-0732">Signal</keyword>
<dbReference type="EMBL" id="WIXO01000001">
    <property type="protein sequence ID" value="MTE17778.1"/>
    <property type="molecule type" value="Genomic_DNA"/>
</dbReference>
<dbReference type="AlphaFoldDB" id="A0A6G2B688"/>